<protein>
    <submittedName>
        <fullName evidence="5">NACHT domain-containing protein</fullName>
    </submittedName>
</protein>
<gene>
    <name evidence="5" type="ORF">MFIFM68171_11007</name>
</gene>
<feature type="domain" description="Nephrocystin 3-like N-terminal" evidence="4">
    <location>
        <begin position="185"/>
        <end position="357"/>
    </location>
</feature>
<dbReference type="InterPro" id="IPR056884">
    <property type="entry name" value="NPHP3-like_N"/>
</dbReference>
<dbReference type="Pfam" id="PF00023">
    <property type="entry name" value="Ank"/>
    <property type="match status" value="2"/>
</dbReference>
<feature type="repeat" description="ANK" evidence="3">
    <location>
        <begin position="959"/>
        <end position="991"/>
    </location>
</feature>
<name>A0ABQ0GSS7_9PEZI</name>
<feature type="repeat" description="ANK" evidence="3">
    <location>
        <begin position="854"/>
        <end position="886"/>
    </location>
</feature>
<dbReference type="EMBL" id="BAAFSV010000006">
    <property type="protein sequence ID" value="GAB1320797.1"/>
    <property type="molecule type" value="Genomic_DNA"/>
</dbReference>
<organism evidence="5 6">
    <name type="scientific">Madurella fahalii</name>
    <dbReference type="NCBI Taxonomy" id="1157608"/>
    <lineage>
        <taxon>Eukaryota</taxon>
        <taxon>Fungi</taxon>
        <taxon>Dikarya</taxon>
        <taxon>Ascomycota</taxon>
        <taxon>Pezizomycotina</taxon>
        <taxon>Sordariomycetes</taxon>
        <taxon>Sordariomycetidae</taxon>
        <taxon>Sordariales</taxon>
        <taxon>Sordariales incertae sedis</taxon>
        <taxon>Madurella</taxon>
    </lineage>
</organism>
<dbReference type="Pfam" id="PF12796">
    <property type="entry name" value="Ank_2"/>
    <property type="match status" value="3"/>
</dbReference>
<sequence length="1114" mass="124776">MDGLSAAASVIAVVQLLDRIVTLCYQYGKAVKNARSDIERLSGELDSLKTILGDTEKLLQGPNRARLETSQAFCDTLQECLSQLGDWENKLVKKLGTGKRTKLKARLGLLDLKWPFESGDVDHIIQIQNKFRDTLSVALNIDQTRLLLDNFERVDNEERRRILEWVSPILYGKHHNTVKEARTAGTCEWLLRHKKFQEWERTSSSVVLWLQGSLSAGAGKTFLTSKVIDHIRSLLERSPNQEGFAFFYCNRNEEERRKPLSVLRSYVRQLSTAASHPREMRKKLRELWHKMTLEGSELGFGACREQLLESVNLYQSTTLVLDALDECDPDSRRELVDTIEFLLSKSEKPLRILISSRPDRDIRSRFLDKPNIEIRAGHNENDIRKFVDEEIVKHEGWADMSPSLRDEIVKALLDRSDGMFQWVYLQIKQILELETEAAVRDRLGKLPADLAAAYDEIYGKIGVRNKHDRALADRAFKWVMCASYPLDSEELLSAVRLGSDPDAFELSSEITESQLLHLCNNLLLLDSQRKIWRFSHLSVVEYFEQNHWDRLQAHCHAAKVCLKILTGSYEEPKTHGPDGLGNNTGGISGGDLSKTPGLFDPHHPLQMYIQHYWIMHVQALEGQEPDPVLANLLKDFLGSFEKSSFQYRQWHHRVFSDKIFTHKLSNSPCRSVGERGNISPTEASVLLACRFSLYTLLSDWWADAEIPLSQTNNNGENLLVLTIRGGSRPICEKLVRRGMQVNMPLRTGRYGSALIAAAFWGQIEIIEFLVREGADINMPAQVGYYGSALIAAAFWGRHEIIKFLVQEGADINMPAQVGNDGSALIAAADRGQIEIIKFLVQEGADINMPAQVGNDGSALIAAAHRGQLEIIEFLVREGADINMPAQVGNYGSALIAAAFWGRHEIIKFLVQEGADINMPAQVGYYGSALIAAAFWGRHEIIKFLVQEGADINMPAQVGNYGSALIAAAFRGEVEIIEFLVRQGADVNMVLQVGRYGSALAAAAAGGETEIVEHLVREGADINMLLQGGKYGSALVAAAYWGEVLCVERLIEAGAEVDLILENRPYRTALQASQMDITQDDIDSGDLSREKVEMLDRNKVMVAELLQHHGAIDED</sequence>
<dbReference type="Proteomes" id="UP001628179">
    <property type="component" value="Unassembled WGS sequence"/>
</dbReference>
<comment type="caution">
    <text evidence="5">The sequence shown here is derived from an EMBL/GenBank/DDBJ whole genome shotgun (WGS) entry which is preliminary data.</text>
</comment>
<dbReference type="Pfam" id="PF24883">
    <property type="entry name" value="NPHP3_N"/>
    <property type="match status" value="1"/>
</dbReference>
<feature type="repeat" description="ANK" evidence="3">
    <location>
        <begin position="924"/>
        <end position="956"/>
    </location>
</feature>
<dbReference type="InterPro" id="IPR002110">
    <property type="entry name" value="Ankyrin_rpt"/>
</dbReference>
<dbReference type="Gene3D" id="3.40.50.300">
    <property type="entry name" value="P-loop containing nucleotide triphosphate hydrolases"/>
    <property type="match status" value="1"/>
</dbReference>
<keyword evidence="6" id="KW-1185">Reference proteome</keyword>
<proteinExistence type="predicted"/>
<feature type="repeat" description="ANK" evidence="3">
    <location>
        <begin position="889"/>
        <end position="921"/>
    </location>
</feature>
<dbReference type="SUPFAM" id="SSF52540">
    <property type="entry name" value="P-loop containing nucleoside triphosphate hydrolases"/>
    <property type="match status" value="1"/>
</dbReference>
<dbReference type="GeneID" id="98181749"/>
<dbReference type="Gene3D" id="1.25.40.20">
    <property type="entry name" value="Ankyrin repeat-containing domain"/>
    <property type="match status" value="2"/>
</dbReference>
<feature type="repeat" description="ANK" evidence="3">
    <location>
        <begin position="819"/>
        <end position="851"/>
    </location>
</feature>
<dbReference type="SMART" id="SM00248">
    <property type="entry name" value="ANK"/>
    <property type="match status" value="10"/>
</dbReference>
<dbReference type="InterPro" id="IPR027417">
    <property type="entry name" value="P-loop_NTPase"/>
</dbReference>
<evidence type="ECO:0000256" key="1">
    <source>
        <dbReference type="ARBA" id="ARBA00022737"/>
    </source>
</evidence>
<dbReference type="RefSeq" id="XP_070922527.1">
    <property type="nucleotide sequence ID" value="XM_071066426.1"/>
</dbReference>
<evidence type="ECO:0000259" key="4">
    <source>
        <dbReference type="Pfam" id="PF24883"/>
    </source>
</evidence>
<keyword evidence="1" id="KW-0677">Repeat</keyword>
<dbReference type="SUPFAM" id="SSF48403">
    <property type="entry name" value="Ankyrin repeat"/>
    <property type="match status" value="1"/>
</dbReference>
<feature type="repeat" description="ANK" evidence="3">
    <location>
        <begin position="784"/>
        <end position="816"/>
    </location>
</feature>
<evidence type="ECO:0000256" key="2">
    <source>
        <dbReference type="ARBA" id="ARBA00023043"/>
    </source>
</evidence>
<dbReference type="PROSITE" id="PS50088">
    <property type="entry name" value="ANK_REPEAT"/>
    <property type="match status" value="8"/>
</dbReference>
<feature type="repeat" description="ANK" evidence="3">
    <location>
        <begin position="749"/>
        <end position="781"/>
    </location>
</feature>
<keyword evidence="2 3" id="KW-0040">ANK repeat</keyword>
<evidence type="ECO:0000313" key="6">
    <source>
        <dbReference type="Proteomes" id="UP001628179"/>
    </source>
</evidence>
<reference evidence="5 6" key="1">
    <citation type="submission" date="2024-09" db="EMBL/GenBank/DDBJ databases">
        <title>Itraconazole resistance in Madurella fahalii resulting from another homologue of gene encoding cytochrome P450 14-alpha sterol demethylase (CYP51).</title>
        <authorList>
            <person name="Yoshioka I."/>
            <person name="Fahal A.H."/>
            <person name="Kaneko S."/>
            <person name="Yaguchi T."/>
        </authorList>
    </citation>
    <scope>NUCLEOTIDE SEQUENCE [LARGE SCALE GENOMIC DNA]</scope>
    <source>
        <strain evidence="5 6">IFM 68171</strain>
    </source>
</reference>
<dbReference type="InterPro" id="IPR036770">
    <property type="entry name" value="Ankyrin_rpt-contain_sf"/>
</dbReference>
<dbReference type="PROSITE" id="PS50297">
    <property type="entry name" value="ANK_REP_REGION"/>
    <property type="match status" value="6"/>
</dbReference>
<dbReference type="InterPro" id="IPR050745">
    <property type="entry name" value="Multifunctional_regulatory"/>
</dbReference>
<evidence type="ECO:0000313" key="5">
    <source>
        <dbReference type="EMBL" id="GAB1320797.1"/>
    </source>
</evidence>
<dbReference type="PANTHER" id="PTHR24189">
    <property type="entry name" value="MYOTROPHIN"/>
    <property type="match status" value="1"/>
</dbReference>
<evidence type="ECO:0000256" key="3">
    <source>
        <dbReference type="PROSITE-ProRule" id="PRU00023"/>
    </source>
</evidence>
<feature type="repeat" description="ANK" evidence="3">
    <location>
        <begin position="994"/>
        <end position="1026"/>
    </location>
</feature>
<accession>A0ABQ0GSS7</accession>